<comment type="caution">
    <text evidence="4">The sequence shown here is derived from an EMBL/GenBank/DDBJ whole genome shotgun (WGS) entry which is preliminary data.</text>
</comment>
<feature type="compositionally biased region" description="Polar residues" evidence="1">
    <location>
        <begin position="237"/>
        <end position="251"/>
    </location>
</feature>
<feature type="signal peptide" evidence="2">
    <location>
        <begin position="1"/>
        <end position="24"/>
    </location>
</feature>
<evidence type="ECO:0000256" key="2">
    <source>
        <dbReference type="SAM" id="SignalP"/>
    </source>
</evidence>
<gene>
    <name evidence="4" type="ORF">GCM10010913_19470</name>
</gene>
<evidence type="ECO:0000259" key="3">
    <source>
        <dbReference type="Pfam" id="PF06889"/>
    </source>
</evidence>
<dbReference type="EMBL" id="BMIW01000011">
    <property type="protein sequence ID" value="GGF97832.1"/>
    <property type="molecule type" value="Genomic_DNA"/>
</dbReference>
<feature type="domain" description="DUF1266" evidence="3">
    <location>
        <begin position="73"/>
        <end position="246"/>
    </location>
</feature>
<organism evidence="4 5">
    <name type="scientific">Paenibacillus aceti</name>
    <dbReference type="NCBI Taxonomy" id="1820010"/>
    <lineage>
        <taxon>Bacteria</taxon>
        <taxon>Bacillati</taxon>
        <taxon>Bacillota</taxon>
        <taxon>Bacilli</taxon>
        <taxon>Bacillales</taxon>
        <taxon>Paenibacillaceae</taxon>
        <taxon>Paenibacillus</taxon>
    </lineage>
</organism>
<reference evidence="5" key="1">
    <citation type="journal article" date="2019" name="Int. J. Syst. Evol. Microbiol.">
        <title>The Global Catalogue of Microorganisms (GCM) 10K type strain sequencing project: providing services to taxonomists for standard genome sequencing and annotation.</title>
        <authorList>
            <consortium name="The Broad Institute Genomics Platform"/>
            <consortium name="The Broad Institute Genome Sequencing Center for Infectious Disease"/>
            <person name="Wu L."/>
            <person name="Ma J."/>
        </authorList>
    </citation>
    <scope>NUCLEOTIDE SEQUENCE [LARGE SCALE GENOMIC DNA]</scope>
    <source>
        <strain evidence="5">CGMCC 1.15420</strain>
    </source>
</reference>
<evidence type="ECO:0000313" key="4">
    <source>
        <dbReference type="EMBL" id="GGF97832.1"/>
    </source>
</evidence>
<keyword evidence="2" id="KW-0732">Signal</keyword>
<evidence type="ECO:0000256" key="1">
    <source>
        <dbReference type="SAM" id="MobiDB-lite"/>
    </source>
</evidence>
<dbReference type="Proteomes" id="UP000608420">
    <property type="component" value="Unassembled WGS sequence"/>
</dbReference>
<evidence type="ECO:0000313" key="5">
    <source>
        <dbReference type="Proteomes" id="UP000608420"/>
    </source>
</evidence>
<accession>A0ABQ1VVL8</accession>
<dbReference type="Pfam" id="PF06889">
    <property type="entry name" value="DUF1266"/>
    <property type="match status" value="1"/>
</dbReference>
<protein>
    <recommendedName>
        <fullName evidence="3">DUF1266 domain-containing protein</fullName>
    </recommendedName>
</protein>
<keyword evidence="5" id="KW-1185">Reference proteome</keyword>
<feature type="region of interest" description="Disordered" evidence="1">
    <location>
        <begin position="237"/>
        <end position="257"/>
    </location>
</feature>
<dbReference type="InterPro" id="IPR009677">
    <property type="entry name" value="DUF1266"/>
</dbReference>
<feature type="chain" id="PRO_5045590446" description="DUF1266 domain-containing protein" evidence="2">
    <location>
        <begin position="25"/>
        <end position="257"/>
    </location>
</feature>
<sequence>MGKKRIIFIVLCIIAMSLSGCSLSSKEEGQTDDTIQFINATSALITVDNGQDLKLFGGMKPTPENAEMLKEALASSWDITDTESAESMVQWLLTEGHNAEFMTYMDEYLANKDEFNNIVAELDASSDTTPEQTQFKESIELFENVHNASPDNGIIAWDLCRATQVASWSYIAGHLSYERAVELSIDAMKKMQEHFTSWEDLIDNYLLGYQYWSEDSPSDPDSTLVRRQKIYDDLVKSSDSPYSVDWNTTPSMPAAKE</sequence>
<proteinExistence type="predicted"/>
<name>A0ABQ1VVL8_9BACL</name>
<dbReference type="PROSITE" id="PS51257">
    <property type="entry name" value="PROKAR_LIPOPROTEIN"/>
    <property type="match status" value="1"/>
</dbReference>